<gene>
    <name evidence="1" type="ORF">FNU79_11240</name>
</gene>
<protein>
    <submittedName>
        <fullName evidence="1">Uncharacterized protein</fullName>
    </submittedName>
</protein>
<keyword evidence="2" id="KW-1185">Reference proteome</keyword>
<dbReference type="RefSeq" id="WP_143720933.1">
    <property type="nucleotide sequence ID" value="NZ_VKDB01000011.1"/>
</dbReference>
<evidence type="ECO:0000313" key="2">
    <source>
        <dbReference type="Proteomes" id="UP000316092"/>
    </source>
</evidence>
<sequence>MRNTCVTGDLSEHVTRVQRLNTLKLQLKLLALRALLEVERQAIALAQTGIKLVGPAKKAQAKEHIVTKYAQATAAFSAPQIRCKKEAKSVRLP</sequence>
<evidence type="ECO:0000313" key="1">
    <source>
        <dbReference type="EMBL" id="TSA84525.1"/>
    </source>
</evidence>
<proteinExistence type="predicted"/>
<organism evidence="1 2">
    <name type="scientific">Deinococcus detaillensis</name>
    <dbReference type="NCBI Taxonomy" id="2592048"/>
    <lineage>
        <taxon>Bacteria</taxon>
        <taxon>Thermotogati</taxon>
        <taxon>Deinococcota</taxon>
        <taxon>Deinococci</taxon>
        <taxon>Deinococcales</taxon>
        <taxon>Deinococcaceae</taxon>
        <taxon>Deinococcus</taxon>
    </lineage>
</organism>
<dbReference type="Proteomes" id="UP000316092">
    <property type="component" value="Unassembled WGS sequence"/>
</dbReference>
<name>A0A553UWE7_9DEIO</name>
<dbReference type="EMBL" id="VKDB01000011">
    <property type="protein sequence ID" value="TSA84525.1"/>
    <property type="molecule type" value="Genomic_DNA"/>
</dbReference>
<reference evidence="1 2" key="1">
    <citation type="submission" date="2019-07" db="EMBL/GenBank/DDBJ databases">
        <title>Deinococcus detaillus sp. nov., isolated from humus soil in Antarctica.</title>
        <authorList>
            <person name="Zhang K."/>
        </authorList>
    </citation>
    <scope>NUCLEOTIDE SEQUENCE [LARGE SCALE GENOMIC DNA]</scope>
    <source>
        <strain evidence="1 2">H1</strain>
    </source>
</reference>
<dbReference type="AlphaFoldDB" id="A0A553UWE7"/>
<comment type="caution">
    <text evidence="1">The sequence shown here is derived from an EMBL/GenBank/DDBJ whole genome shotgun (WGS) entry which is preliminary data.</text>
</comment>
<accession>A0A553UWE7</accession>